<proteinExistence type="predicted"/>
<evidence type="ECO:0000313" key="2">
    <source>
        <dbReference type="Proteomes" id="UP001144280"/>
    </source>
</evidence>
<dbReference type="Proteomes" id="UP001144280">
    <property type="component" value="Unassembled WGS sequence"/>
</dbReference>
<keyword evidence="2" id="KW-1185">Reference proteome</keyword>
<dbReference type="EMBL" id="BSDI01000030">
    <property type="protein sequence ID" value="GLI00053.1"/>
    <property type="molecule type" value="Genomic_DNA"/>
</dbReference>
<sequence>MKGTLSDVWGKHRRKLVKALHRSDRDRFDALVLDLLDLALHGQPPTAPWHPTIMRIGVDTALTLAKEAPPDPELLAAAVALPWFDNGLLGPRSPLSARGRPLDWTAAMVLAMAPAGLRGEIENDGYLRQLAALPPLLRATAILERAFAGAAQQGPGMPLGPALAFTDAEVAALSTGIPPKLLPPGGLPPGPLPEPLPPPVGSPAEAIELVREHAKEPFGSYRLFVEGDPGFLVTGTELVYQVRWDVPLDQIITIGGPTPYPGDTETIRYDQPGWIVDRVTREVHPVDLAGSTLERYVSARRVFPLPPGWRIEGRPPVAEGLAAMLPVSAVATVQPMLGEAIARYTAALATEAWPDYLVAWRIACETVNSLLTAGYGDPDTLTAGLLTAQGPAPTDTVVGEASPLWHTLAGQYALAARPAPDETDGPGAARRAARLASASPEVRAIAVANAEARLTVETALFGIPPASREAELTALS</sequence>
<gene>
    <name evidence="1" type="ORF">Pa4123_53290</name>
</gene>
<evidence type="ECO:0000313" key="1">
    <source>
        <dbReference type="EMBL" id="GLI00053.1"/>
    </source>
</evidence>
<organism evidence="1 2">
    <name type="scientific">Phytohabitans aurantiacus</name>
    <dbReference type="NCBI Taxonomy" id="3016789"/>
    <lineage>
        <taxon>Bacteria</taxon>
        <taxon>Bacillati</taxon>
        <taxon>Actinomycetota</taxon>
        <taxon>Actinomycetes</taxon>
        <taxon>Micromonosporales</taxon>
        <taxon>Micromonosporaceae</taxon>
    </lineage>
</organism>
<protein>
    <submittedName>
        <fullName evidence="1">Uncharacterized protein</fullName>
    </submittedName>
</protein>
<reference evidence="1" key="1">
    <citation type="submission" date="2022-12" db="EMBL/GenBank/DDBJ databases">
        <title>New Phytohabitans aurantiacus sp. RD004123 nov., an actinomycete isolated from soil.</title>
        <authorList>
            <person name="Triningsih D.W."/>
            <person name="Harunari E."/>
            <person name="Igarashi Y."/>
        </authorList>
    </citation>
    <scope>NUCLEOTIDE SEQUENCE</scope>
    <source>
        <strain evidence="1">RD004123</strain>
    </source>
</reference>
<accession>A0ABQ5R0G5</accession>
<dbReference type="RefSeq" id="WP_281900138.1">
    <property type="nucleotide sequence ID" value="NZ_BSDI01000030.1"/>
</dbReference>
<name>A0ABQ5R0G5_9ACTN</name>
<comment type="caution">
    <text evidence="1">The sequence shown here is derived from an EMBL/GenBank/DDBJ whole genome shotgun (WGS) entry which is preliminary data.</text>
</comment>